<comment type="caution">
    <text evidence="1">The sequence shown here is derived from an EMBL/GenBank/DDBJ whole genome shotgun (WGS) entry which is preliminary data.</text>
</comment>
<dbReference type="InterPro" id="IPR049254">
    <property type="entry name" value="Phage_tail_terminator"/>
</dbReference>
<name>A0A0K9GSH6_9BACI</name>
<organism evidence="1 2">
    <name type="scientific">Peribacillus loiseleuriae</name>
    <dbReference type="NCBI Taxonomy" id="1679170"/>
    <lineage>
        <taxon>Bacteria</taxon>
        <taxon>Bacillati</taxon>
        <taxon>Bacillota</taxon>
        <taxon>Bacilli</taxon>
        <taxon>Bacillales</taxon>
        <taxon>Bacillaceae</taxon>
        <taxon>Peribacillus</taxon>
    </lineage>
</organism>
<evidence type="ECO:0000313" key="2">
    <source>
        <dbReference type="Proteomes" id="UP000037146"/>
    </source>
</evidence>
<reference evidence="2" key="1">
    <citation type="submission" date="2015-07" db="EMBL/GenBank/DDBJ databases">
        <title>Genome sequencing project for genomic taxonomy and phylogenomics of Bacillus-like bacteria.</title>
        <authorList>
            <person name="Liu B."/>
            <person name="Wang J."/>
            <person name="Zhu Y."/>
            <person name="Liu G."/>
            <person name="Chen Q."/>
            <person name="Chen Z."/>
            <person name="Lan J."/>
            <person name="Che J."/>
            <person name="Ge C."/>
            <person name="Shi H."/>
            <person name="Pan Z."/>
            <person name="Liu X."/>
        </authorList>
    </citation>
    <scope>NUCLEOTIDE SEQUENCE [LARGE SCALE GENOMIC DNA]</scope>
    <source>
        <strain evidence="2">FJAT-27997</strain>
    </source>
</reference>
<dbReference type="Proteomes" id="UP000037146">
    <property type="component" value="Unassembled WGS sequence"/>
</dbReference>
<proteinExistence type="predicted"/>
<evidence type="ECO:0008006" key="3">
    <source>
        <dbReference type="Google" id="ProtNLM"/>
    </source>
</evidence>
<dbReference type="EMBL" id="LFZW01000001">
    <property type="protein sequence ID" value="KMY49232.1"/>
    <property type="molecule type" value="Genomic_DNA"/>
</dbReference>
<dbReference type="PATRIC" id="fig|1679170.3.peg.1420"/>
<evidence type="ECO:0000313" key="1">
    <source>
        <dbReference type="EMBL" id="KMY49232.1"/>
    </source>
</evidence>
<dbReference type="OrthoDB" id="2063617at2"/>
<dbReference type="Pfam" id="PF20765">
    <property type="entry name" value="Phage_tail_terminator_8"/>
    <property type="match status" value="1"/>
</dbReference>
<accession>A0A0K9GSH6</accession>
<dbReference type="STRING" id="1679170.AC625_06600"/>
<dbReference type="RefSeq" id="WP_049680565.1">
    <property type="nucleotide sequence ID" value="NZ_LFZW01000001.1"/>
</dbReference>
<protein>
    <recommendedName>
        <fullName evidence="3">Phage protein</fullName>
    </recommendedName>
</protein>
<keyword evidence="2" id="KW-1185">Reference proteome</keyword>
<sequence>MINHIIDGISIKLNQVFGDSYEIYSEDIKQGFKEPCFFIVPLLATSTSLLGVRSKRNHAFDIHFFPSSSEPNREINDISALLIDEMELITVDGYLVRGTKMSTETVNGVLHFFVNYNMVMLKDMLKENEMEQISFGNGLR</sequence>
<gene>
    <name evidence="1" type="ORF">AC625_06600</name>
</gene>
<dbReference type="AlphaFoldDB" id="A0A0K9GSH6"/>